<keyword evidence="5 6" id="KW-0472">Membrane</keyword>
<dbReference type="Pfam" id="PF07690">
    <property type="entry name" value="MFS_1"/>
    <property type="match status" value="1"/>
</dbReference>
<dbReference type="Proteomes" id="UP000190274">
    <property type="component" value="Chromosome F"/>
</dbReference>
<dbReference type="InterPro" id="IPR020846">
    <property type="entry name" value="MFS_dom"/>
</dbReference>
<feature type="transmembrane region" description="Helical" evidence="6">
    <location>
        <begin position="313"/>
        <end position="336"/>
    </location>
</feature>
<feature type="domain" description="Major facilitator superfamily (MFS) profile" evidence="7">
    <location>
        <begin position="46"/>
        <end position="542"/>
    </location>
</feature>
<reference evidence="8 9" key="1">
    <citation type="submission" date="2016-03" db="EMBL/GenBank/DDBJ databases">
        <authorList>
            <person name="Devillers H."/>
        </authorList>
    </citation>
    <scope>NUCLEOTIDE SEQUENCE [LARGE SCALE GENOMIC DNA]</scope>
    <source>
        <strain evidence="8">CBS 10888</strain>
    </source>
</reference>
<feature type="transmembrane region" description="Helical" evidence="6">
    <location>
        <begin position="43"/>
        <end position="68"/>
    </location>
</feature>
<dbReference type="EMBL" id="LT598458">
    <property type="protein sequence ID" value="SCU92293.1"/>
    <property type="molecule type" value="Genomic_DNA"/>
</dbReference>
<evidence type="ECO:0000259" key="7">
    <source>
        <dbReference type="PROSITE" id="PS50850"/>
    </source>
</evidence>
<feature type="transmembrane region" description="Helical" evidence="6">
    <location>
        <begin position="111"/>
        <end position="130"/>
    </location>
</feature>
<dbReference type="CDD" id="cd17502">
    <property type="entry name" value="MFS_Azr1_MDR_like"/>
    <property type="match status" value="1"/>
</dbReference>
<sequence length="558" mass="60568">MSFSRVPGRNETLYSSIDRQETSDLDQEQLVGSQKSWLERNRIFLIETALFTNVFLSGFDGTITASIYQLIGNEFEDVKIASWITTAYLVTCTSFQPLYGSFSDTLGRRHCMFFANGIFALGCLGCGLSPNILTLIFMRAVTGVGGGGLITLATIVNSDIISPEKRGIYQSFQNILVGTGAVVGASAGGAIAVSFGWKWCFLIQVPISIAGTGLAYLFVKDQQTPHGPIAGSSRWRKIDFTGAFLLIVGLTCQLVFLTLTSSKIGKSSHFVDTTSLGFLFVSVATLVLFAYVEKTTTANPIIPHHLVGQHSRSILVVGFFVGFVAYAYMFTLPLYFQVVDGNTAAQAGLRLAIPSFCTPVGGLIMGLSMKETRRLPLLLISGIALMLAGNLCFLFIRKTTPNWLTFILLLPANIGQGITFPSTLFSFLFIFSIRKQATATATLYLFRSIGCVWGVAGTSSLVQGLVSRGTKRGLKGLLTEPEIETLLVKLSQNTSLIRELSPEVRDVVINNYAFGIRSVYVLSVILSLVALVLAVVTKESSTDQKAQNIAALERRISF</sequence>
<evidence type="ECO:0000256" key="2">
    <source>
        <dbReference type="ARBA" id="ARBA00008335"/>
    </source>
</evidence>
<dbReference type="PANTHER" id="PTHR23501">
    <property type="entry name" value="MAJOR FACILITATOR SUPERFAMILY"/>
    <property type="match status" value="1"/>
</dbReference>
<evidence type="ECO:0000256" key="4">
    <source>
        <dbReference type="ARBA" id="ARBA00022989"/>
    </source>
</evidence>
<dbReference type="InterPro" id="IPR036259">
    <property type="entry name" value="MFS_trans_sf"/>
</dbReference>
<gene>
    <name evidence="8" type="ORF">LADA_0F15654G</name>
</gene>
<dbReference type="GO" id="GO:0110101">
    <property type="term" value="P:L-valine transmembrane import into vacuole"/>
    <property type="evidence" value="ECO:0007669"/>
    <property type="project" value="EnsemblFungi"/>
</dbReference>
<dbReference type="GO" id="GO:0090513">
    <property type="term" value="P:L-histidine transmembrane import into vacuole"/>
    <property type="evidence" value="ECO:0007669"/>
    <property type="project" value="EnsemblFungi"/>
</dbReference>
<feature type="transmembrane region" description="Helical" evidence="6">
    <location>
        <begin position="201"/>
        <end position="219"/>
    </location>
</feature>
<comment type="subcellular location">
    <subcellularLocation>
        <location evidence="1">Membrane</location>
        <topology evidence="1">Multi-pass membrane protein</topology>
    </subcellularLocation>
</comment>
<feature type="transmembrane region" description="Helical" evidence="6">
    <location>
        <begin position="403"/>
        <end position="431"/>
    </location>
</feature>
<evidence type="ECO:0000313" key="8">
    <source>
        <dbReference type="EMBL" id="SCU92293.1"/>
    </source>
</evidence>
<dbReference type="SUPFAM" id="SSF103473">
    <property type="entry name" value="MFS general substrate transporter"/>
    <property type="match status" value="1"/>
</dbReference>
<feature type="transmembrane region" description="Helical" evidence="6">
    <location>
        <begin position="273"/>
        <end position="292"/>
    </location>
</feature>
<dbReference type="PANTHER" id="PTHR23501:SF81">
    <property type="entry name" value="VACUOLAR BASIC AMINO ACID TRANSPORTER 2"/>
    <property type="match status" value="1"/>
</dbReference>
<dbReference type="GO" id="GO:0090517">
    <property type="term" value="P:L-lysine transmembrane import into vacuole"/>
    <property type="evidence" value="ECO:0007669"/>
    <property type="project" value="EnsemblFungi"/>
</dbReference>
<dbReference type="Gene3D" id="1.20.1720.10">
    <property type="entry name" value="Multidrug resistance protein D"/>
    <property type="match status" value="1"/>
</dbReference>
<protein>
    <submittedName>
        <fullName evidence="8">LADA_0F15654g1_1</fullName>
    </submittedName>
</protein>
<dbReference type="PROSITE" id="PS50850">
    <property type="entry name" value="MFS"/>
    <property type="match status" value="1"/>
</dbReference>
<evidence type="ECO:0000313" key="9">
    <source>
        <dbReference type="Proteomes" id="UP000190274"/>
    </source>
</evidence>
<feature type="transmembrane region" description="Helical" evidence="6">
    <location>
        <begin position="80"/>
        <end position="99"/>
    </location>
</feature>
<keyword evidence="4 6" id="KW-1133">Transmembrane helix</keyword>
<keyword evidence="3 6" id="KW-0812">Transmembrane</keyword>
<feature type="transmembrane region" description="Helical" evidence="6">
    <location>
        <begin position="175"/>
        <end position="195"/>
    </location>
</feature>
<dbReference type="OrthoDB" id="6770063at2759"/>
<dbReference type="InterPro" id="IPR011701">
    <property type="entry name" value="MFS"/>
</dbReference>
<comment type="similarity">
    <text evidence="2">Belongs to the major facilitator superfamily.</text>
</comment>
<feature type="transmembrane region" description="Helical" evidence="6">
    <location>
        <begin position="240"/>
        <end position="261"/>
    </location>
</feature>
<feature type="transmembrane region" description="Helical" evidence="6">
    <location>
        <begin position="348"/>
        <end position="368"/>
    </location>
</feature>
<proteinExistence type="inferred from homology"/>
<dbReference type="GO" id="GO:0015174">
    <property type="term" value="F:basic amino acid transmembrane transporter activity"/>
    <property type="evidence" value="ECO:0007669"/>
    <property type="project" value="EnsemblFungi"/>
</dbReference>
<name>A0A1G4JNQ7_9SACH</name>
<dbReference type="AlphaFoldDB" id="A0A1G4JNQ7"/>
<evidence type="ECO:0000256" key="1">
    <source>
        <dbReference type="ARBA" id="ARBA00004141"/>
    </source>
</evidence>
<accession>A0A1G4JNQ7</accession>
<dbReference type="GO" id="GO:1990591">
    <property type="term" value="P:asparagine transmembrane import into vacuole"/>
    <property type="evidence" value="ECO:0007669"/>
    <property type="project" value="EnsemblFungi"/>
</dbReference>
<keyword evidence="9" id="KW-1185">Reference proteome</keyword>
<feature type="transmembrane region" description="Helical" evidence="6">
    <location>
        <begin position="136"/>
        <end position="155"/>
    </location>
</feature>
<dbReference type="GO" id="GO:0090518">
    <property type="term" value="P:L-arginine transmembrane import into vacuole"/>
    <property type="evidence" value="ECO:0007669"/>
    <property type="project" value="EnsemblFungi"/>
</dbReference>
<organism evidence="8 9">
    <name type="scientific">Lachancea dasiensis</name>
    <dbReference type="NCBI Taxonomy" id="1072105"/>
    <lineage>
        <taxon>Eukaryota</taxon>
        <taxon>Fungi</taxon>
        <taxon>Dikarya</taxon>
        <taxon>Ascomycota</taxon>
        <taxon>Saccharomycotina</taxon>
        <taxon>Saccharomycetes</taxon>
        <taxon>Saccharomycetales</taxon>
        <taxon>Saccharomycetaceae</taxon>
        <taxon>Lachancea</taxon>
    </lineage>
</organism>
<dbReference type="Gene3D" id="1.20.1250.20">
    <property type="entry name" value="MFS general substrate transporter like domains"/>
    <property type="match status" value="1"/>
</dbReference>
<evidence type="ECO:0000256" key="6">
    <source>
        <dbReference type="SAM" id="Phobius"/>
    </source>
</evidence>
<feature type="transmembrane region" description="Helical" evidence="6">
    <location>
        <begin position="443"/>
        <end position="466"/>
    </location>
</feature>
<dbReference type="GO" id="GO:0000329">
    <property type="term" value="C:fungal-type vacuole membrane"/>
    <property type="evidence" value="ECO:0007669"/>
    <property type="project" value="EnsemblFungi"/>
</dbReference>
<evidence type="ECO:0000256" key="3">
    <source>
        <dbReference type="ARBA" id="ARBA00022692"/>
    </source>
</evidence>
<evidence type="ECO:0000256" key="5">
    <source>
        <dbReference type="ARBA" id="ARBA00023136"/>
    </source>
</evidence>
<feature type="transmembrane region" description="Helical" evidence="6">
    <location>
        <begin position="375"/>
        <end position="397"/>
    </location>
</feature>
<feature type="transmembrane region" description="Helical" evidence="6">
    <location>
        <begin position="514"/>
        <end position="536"/>
    </location>
</feature>